<keyword evidence="2" id="KW-1185">Reference proteome</keyword>
<dbReference type="PANTHER" id="PTHR36439">
    <property type="entry name" value="BLL4334 PROTEIN"/>
    <property type="match status" value="1"/>
</dbReference>
<dbReference type="PANTHER" id="PTHR36439:SF1">
    <property type="entry name" value="DUF1697 DOMAIN-CONTAINING PROTEIN"/>
    <property type="match status" value="1"/>
</dbReference>
<evidence type="ECO:0000313" key="1">
    <source>
        <dbReference type="EMBL" id="GAA3610874.1"/>
    </source>
</evidence>
<name>A0ABP6ZKK2_9ACTN</name>
<dbReference type="Pfam" id="PF08002">
    <property type="entry name" value="DUF1697"/>
    <property type="match status" value="1"/>
</dbReference>
<comment type="caution">
    <text evidence="1">The sequence shown here is derived from an EMBL/GenBank/DDBJ whole genome shotgun (WGS) entry which is preliminary data.</text>
</comment>
<gene>
    <name evidence="1" type="ORF">GCM10022236_10710</name>
</gene>
<dbReference type="Gene3D" id="3.30.70.1280">
    <property type="entry name" value="SP0830-like domains"/>
    <property type="match status" value="1"/>
</dbReference>
<dbReference type="EMBL" id="BAABAB010000007">
    <property type="protein sequence ID" value="GAA3610874.1"/>
    <property type="molecule type" value="Genomic_DNA"/>
</dbReference>
<dbReference type="SUPFAM" id="SSF160379">
    <property type="entry name" value="SP0830-like"/>
    <property type="match status" value="1"/>
</dbReference>
<dbReference type="PIRSF" id="PIRSF008502">
    <property type="entry name" value="UCP008502"/>
    <property type="match status" value="1"/>
</dbReference>
<reference evidence="2" key="1">
    <citation type="journal article" date="2019" name="Int. J. Syst. Evol. Microbiol.">
        <title>The Global Catalogue of Microorganisms (GCM) 10K type strain sequencing project: providing services to taxonomists for standard genome sequencing and annotation.</title>
        <authorList>
            <consortium name="The Broad Institute Genomics Platform"/>
            <consortium name="The Broad Institute Genome Sequencing Center for Infectious Disease"/>
            <person name="Wu L."/>
            <person name="Ma J."/>
        </authorList>
    </citation>
    <scope>NUCLEOTIDE SEQUENCE [LARGE SCALE GENOMIC DNA]</scope>
    <source>
        <strain evidence="2">JCM 16929</strain>
    </source>
</reference>
<dbReference type="InterPro" id="IPR012545">
    <property type="entry name" value="DUF1697"/>
</dbReference>
<evidence type="ECO:0000313" key="2">
    <source>
        <dbReference type="Proteomes" id="UP001501490"/>
    </source>
</evidence>
<proteinExistence type="predicted"/>
<protein>
    <submittedName>
        <fullName evidence="1">DUF1697 domain-containing protein</fullName>
    </submittedName>
</protein>
<accession>A0ABP6ZKK2</accession>
<dbReference type="RefSeq" id="WP_344802128.1">
    <property type="nucleotide sequence ID" value="NZ_BAABAB010000007.1"/>
</dbReference>
<sequence length="174" mass="18278">MTTYAAFLRGINVGGAKKVPMARLRALAEGLGYSEVATYINSGNLVFSSTKKPATLERELASAIKDEFGFGVDVCVRSQAGLTKILAANPYPDGEPSKVTVAFLAARAPAGAADRLATLAKEHEPFTVAGTEVYVHYGQGLGTSELAEKFAKLVGVSATVRNVRTVEKVLALMG</sequence>
<dbReference type="Proteomes" id="UP001501490">
    <property type="component" value="Unassembled WGS sequence"/>
</dbReference>
<organism evidence="1 2">
    <name type="scientific">Microlunatus ginsengisoli</name>
    <dbReference type="NCBI Taxonomy" id="363863"/>
    <lineage>
        <taxon>Bacteria</taxon>
        <taxon>Bacillati</taxon>
        <taxon>Actinomycetota</taxon>
        <taxon>Actinomycetes</taxon>
        <taxon>Propionibacteriales</taxon>
        <taxon>Propionibacteriaceae</taxon>
        <taxon>Microlunatus</taxon>
    </lineage>
</organism>